<feature type="active site" description="Acyl-thioester intermediate" evidence="4">
    <location>
        <position position="111"/>
    </location>
</feature>
<evidence type="ECO:0000256" key="5">
    <source>
        <dbReference type="PIRSR" id="PIRSR611554-2"/>
    </source>
</evidence>
<dbReference type="Proteomes" id="UP000182835">
    <property type="component" value="Unassembled WGS sequence"/>
</dbReference>
<dbReference type="OrthoDB" id="9769523at2"/>
<evidence type="ECO:0000256" key="3">
    <source>
        <dbReference type="NCBIfam" id="TIGR01835"/>
    </source>
</evidence>
<comment type="similarity">
    <text evidence="1">Belongs to the thiolase-like superfamily. HMG-CoA synthase family.</text>
</comment>
<dbReference type="GO" id="GO:0006084">
    <property type="term" value="P:acetyl-CoA metabolic process"/>
    <property type="evidence" value="ECO:0007669"/>
    <property type="project" value="InterPro"/>
</dbReference>
<feature type="binding site" evidence="5">
    <location>
        <position position="275"/>
    </location>
    <ligand>
        <name>(3S)-3-hydroxy-3-methylglutaryl-CoA</name>
        <dbReference type="ChEBI" id="CHEBI:43074"/>
    </ligand>
</feature>
<dbReference type="PANTHER" id="PTHR43323">
    <property type="entry name" value="3-HYDROXY-3-METHYLGLUTARYL COENZYME A SYNTHASE"/>
    <property type="match status" value="1"/>
</dbReference>
<feature type="binding site" evidence="5">
    <location>
        <position position="29"/>
    </location>
    <ligand>
        <name>(3S)-3-hydroxy-3-methylglutaryl-CoA</name>
        <dbReference type="ChEBI" id="CHEBI:43074"/>
    </ligand>
</feature>
<sequence>MKVGIDKISFFVPPYYVDMAELATARAVDPGKYLIGIGQSQMAIGPSSQDIVTYAANAASNILTKEDKEAIDLVIVGTESSFDESKASAVILHRLLGIQEFARAFEIKEACYGATAGIEAAKNHIRQHPKSKALVIAADIARYGLNNGGEPTQGAGAVAMIISSEPKILALSEDTVNLTQDIYDFWRPTGHAYPLVDGPLSNETYINSFKKVYTRYEEIYQESFDTFAALAFHIPYTKMGRKALQAVLPKATPQDQERLLARYEESITYSRQVGNLYTGSLYLGLISLLENSTSLQAGDKLGLFSYGSGAVSQFFTGTLQPGYEKQLLPDHHKSLLTNRTKLSVFEYEEMFKEAVDYDATTTFNDPLPFSIATIKDNIRFYRNEDTK</sequence>
<dbReference type="InterPro" id="IPR016039">
    <property type="entry name" value="Thiolase-like"/>
</dbReference>
<protein>
    <recommendedName>
        <fullName evidence="3">Hydroxymethylglutaryl-CoA synthase</fullName>
        <ecNumber evidence="3">2.3.3.10</ecNumber>
    </recommendedName>
</protein>
<organism evidence="8 9">
    <name type="scientific">Enterococcus canintestini</name>
    <dbReference type="NCBI Taxonomy" id="317010"/>
    <lineage>
        <taxon>Bacteria</taxon>
        <taxon>Bacillati</taxon>
        <taxon>Bacillota</taxon>
        <taxon>Bacilli</taxon>
        <taxon>Lactobacillales</taxon>
        <taxon>Enterococcaceae</taxon>
        <taxon>Enterococcus</taxon>
    </lineage>
</organism>
<reference evidence="8 9" key="1">
    <citation type="submission" date="2014-12" db="EMBL/GenBank/DDBJ databases">
        <title>Draft genome sequences of 29 type strains of Enterococci.</title>
        <authorList>
            <person name="Zhong Z."/>
            <person name="Sun Z."/>
            <person name="Liu W."/>
            <person name="Zhang W."/>
            <person name="Zhang H."/>
        </authorList>
    </citation>
    <scope>NUCLEOTIDE SEQUENCE [LARGE SCALE GENOMIC DNA]</scope>
    <source>
        <strain evidence="8 9">DSM 21207</strain>
    </source>
</reference>
<feature type="active site" description="Proton donor/acceptor" evidence="4">
    <location>
        <position position="79"/>
    </location>
</feature>
<evidence type="ECO:0000313" key="8">
    <source>
        <dbReference type="EMBL" id="OJG14197.1"/>
    </source>
</evidence>
<dbReference type="InterPro" id="IPR011554">
    <property type="entry name" value="HMG_CoA_synthase_prok"/>
</dbReference>
<dbReference type="EC" id="2.3.3.10" evidence="3"/>
<keyword evidence="2" id="KW-0808">Transferase</keyword>
<dbReference type="AlphaFoldDB" id="A0A1L8R3A9"/>
<dbReference type="SUPFAM" id="SSF53901">
    <property type="entry name" value="Thiolase-like"/>
    <property type="match status" value="2"/>
</dbReference>
<feature type="binding site" evidence="5">
    <location>
        <position position="242"/>
    </location>
    <ligand>
        <name>(3S)-3-hydroxy-3-methylglutaryl-CoA</name>
        <dbReference type="ChEBI" id="CHEBI:43074"/>
    </ligand>
</feature>
<comment type="caution">
    <text evidence="8">The sequence shown here is derived from an EMBL/GenBank/DDBJ whole genome shotgun (WGS) entry which is preliminary data.</text>
</comment>
<dbReference type="NCBIfam" id="TIGR01835">
    <property type="entry name" value="HMG-CoA-S_prok"/>
    <property type="match status" value="1"/>
</dbReference>
<evidence type="ECO:0000313" key="9">
    <source>
        <dbReference type="Proteomes" id="UP000182835"/>
    </source>
</evidence>
<gene>
    <name evidence="8" type="ORF">RU96_GL001344</name>
</gene>
<dbReference type="InterPro" id="IPR013746">
    <property type="entry name" value="HMG_CoA_synt_C_dom"/>
</dbReference>
<evidence type="ECO:0000256" key="1">
    <source>
        <dbReference type="ARBA" id="ARBA00007061"/>
    </source>
</evidence>
<accession>A0A1L8R3A9</accession>
<feature type="binding site" evidence="5">
    <location>
        <position position="143"/>
    </location>
    <ligand>
        <name>(3S)-3-hydroxy-3-methylglutaryl-CoA</name>
        <dbReference type="ChEBI" id="CHEBI:43074"/>
    </ligand>
</feature>
<evidence type="ECO:0000256" key="4">
    <source>
        <dbReference type="PIRSR" id="PIRSR611554-1"/>
    </source>
</evidence>
<proteinExistence type="inferred from homology"/>
<dbReference type="PANTHER" id="PTHR43323:SF2">
    <property type="entry name" value="HYDROXYMETHYLGLUTARYL-COA SYNTHASE"/>
    <property type="match status" value="1"/>
</dbReference>
<name>A0A1L8R3A9_9ENTE</name>
<feature type="domain" description="Hydroxymethylglutaryl-coenzyme A synthase C-terminal" evidence="7">
    <location>
        <begin position="180"/>
        <end position="247"/>
    </location>
</feature>
<dbReference type="CDD" id="cd00827">
    <property type="entry name" value="init_cond_enzymes"/>
    <property type="match status" value="1"/>
</dbReference>
<dbReference type="InterPro" id="IPR013528">
    <property type="entry name" value="HMG_CoA_synth_N"/>
</dbReference>
<feature type="binding site" evidence="5">
    <location>
        <position position="148"/>
    </location>
    <ligand>
        <name>substrate</name>
    </ligand>
</feature>
<evidence type="ECO:0000256" key="2">
    <source>
        <dbReference type="ARBA" id="ARBA00022679"/>
    </source>
</evidence>
<feature type="domain" description="Hydroxymethylglutaryl-coenzyme A synthase N-terminal" evidence="6">
    <location>
        <begin position="2"/>
        <end position="164"/>
    </location>
</feature>
<dbReference type="EMBL" id="JXKG01000023">
    <property type="protein sequence ID" value="OJG14197.1"/>
    <property type="molecule type" value="Genomic_DNA"/>
</dbReference>
<dbReference type="GO" id="GO:0004421">
    <property type="term" value="F:hydroxymethylglutaryl-CoA synthase activity"/>
    <property type="evidence" value="ECO:0007669"/>
    <property type="project" value="UniProtKB-UniRule"/>
</dbReference>
<dbReference type="Pfam" id="PF01154">
    <property type="entry name" value="HMG_CoA_synt_N"/>
    <property type="match status" value="1"/>
</dbReference>
<feature type="active site" description="Proton donor/acceptor" evidence="4">
    <location>
        <position position="233"/>
    </location>
</feature>
<dbReference type="Gene3D" id="3.40.47.10">
    <property type="match status" value="2"/>
</dbReference>
<dbReference type="Pfam" id="PF08540">
    <property type="entry name" value="HMG_CoA_synt_C"/>
    <property type="match status" value="2"/>
</dbReference>
<dbReference type="RefSeq" id="WP_071865564.1">
    <property type="nucleotide sequence ID" value="NZ_JBHLVQ010000034.1"/>
</dbReference>
<evidence type="ECO:0000259" key="7">
    <source>
        <dbReference type="Pfam" id="PF08540"/>
    </source>
</evidence>
<dbReference type="STRING" id="317010.RU96_GL001344"/>
<evidence type="ECO:0000259" key="6">
    <source>
        <dbReference type="Pfam" id="PF01154"/>
    </source>
</evidence>
<feature type="domain" description="Hydroxymethylglutaryl-coenzyme A synthase C-terminal" evidence="7">
    <location>
        <begin position="259"/>
        <end position="354"/>
    </location>
</feature>